<dbReference type="OrthoDB" id="9782583at2"/>
<dbReference type="RefSeq" id="WP_013047218.1">
    <property type="nucleotide sequence ID" value="NC_014010.1"/>
</dbReference>
<organism evidence="2 3">
    <name type="scientific">Puniceispirillum marinum (strain IMCC1322)</name>
    <dbReference type="NCBI Taxonomy" id="488538"/>
    <lineage>
        <taxon>Bacteria</taxon>
        <taxon>Pseudomonadati</taxon>
        <taxon>Pseudomonadota</taxon>
        <taxon>Alphaproteobacteria</taxon>
        <taxon>Candidatus Puniceispirillales</taxon>
        <taxon>Candidatus Puniceispirillaceae</taxon>
        <taxon>Candidatus Puniceispirillum</taxon>
    </lineage>
</organism>
<dbReference type="EMBL" id="CP001751">
    <property type="protein sequence ID" value="ADE40591.1"/>
    <property type="molecule type" value="Genomic_DNA"/>
</dbReference>
<protein>
    <recommendedName>
        <fullName evidence="1">J domain-containing protein</fullName>
    </recommendedName>
</protein>
<feature type="domain" description="J" evidence="1">
    <location>
        <begin position="174"/>
        <end position="238"/>
    </location>
</feature>
<proteinExistence type="predicted"/>
<dbReference type="CDD" id="cd07316">
    <property type="entry name" value="terB_like_DjlA"/>
    <property type="match status" value="1"/>
</dbReference>
<dbReference type="SUPFAM" id="SSF46565">
    <property type="entry name" value="Chaperone J-domain"/>
    <property type="match status" value="1"/>
</dbReference>
<dbReference type="STRING" id="488538.SAR116_2348"/>
<keyword evidence="3" id="KW-1185">Reference proteome</keyword>
<evidence type="ECO:0000259" key="1">
    <source>
        <dbReference type="PROSITE" id="PS50076"/>
    </source>
</evidence>
<evidence type="ECO:0000313" key="2">
    <source>
        <dbReference type="EMBL" id="ADE40591.1"/>
    </source>
</evidence>
<dbReference type="SUPFAM" id="SSF158682">
    <property type="entry name" value="TerB-like"/>
    <property type="match status" value="1"/>
</dbReference>
<accession>D5BPT9</accession>
<dbReference type="eggNOG" id="COG1076">
    <property type="taxonomic scope" value="Bacteria"/>
</dbReference>
<dbReference type="PRINTS" id="PR00625">
    <property type="entry name" value="JDOMAIN"/>
</dbReference>
<dbReference type="Proteomes" id="UP000007460">
    <property type="component" value="Chromosome"/>
</dbReference>
<evidence type="ECO:0000313" key="3">
    <source>
        <dbReference type="Proteomes" id="UP000007460"/>
    </source>
</evidence>
<dbReference type="Gene3D" id="1.10.287.110">
    <property type="entry name" value="DnaJ domain"/>
    <property type="match status" value="1"/>
</dbReference>
<name>D5BPT9_PUNMI</name>
<dbReference type="CDD" id="cd06257">
    <property type="entry name" value="DnaJ"/>
    <property type="match status" value="1"/>
</dbReference>
<dbReference type="Pfam" id="PF00226">
    <property type="entry name" value="DnaJ"/>
    <property type="match status" value="1"/>
</dbReference>
<dbReference type="KEGG" id="apb:SAR116_2348"/>
<dbReference type="Pfam" id="PF05099">
    <property type="entry name" value="TerB"/>
    <property type="match status" value="1"/>
</dbReference>
<dbReference type="InterPro" id="IPR007791">
    <property type="entry name" value="DjlA_N"/>
</dbReference>
<sequence>MSIWGIIIGGTAGFAMGGPIGALLGAAAGHAVEKRLTPQPDSDATKQVAFTVAVIALSAKMAKADGMVTRDEIGAFRNRVHIPASEVKQVGKFWDLARKTPDGFQDYAHQVARLFAPRTPVLEQLLDLLFYIARSDGAITQPEKEYLAEVAHIFGFSADDFARFAAIHQGDGPSAYEVLAVTKDISDADLKTQWKKLVRSHHPDKLMADGMPEEFINAANERLAAINAAYDAICRQRGIS</sequence>
<dbReference type="InterPro" id="IPR001623">
    <property type="entry name" value="DnaJ_domain"/>
</dbReference>
<gene>
    <name evidence="2" type="ordered locus">SAR116_2348</name>
</gene>
<dbReference type="AlphaFoldDB" id="D5BPT9"/>
<dbReference type="InterPro" id="IPR036869">
    <property type="entry name" value="J_dom_sf"/>
</dbReference>
<dbReference type="InterPro" id="IPR029024">
    <property type="entry name" value="TerB-like"/>
</dbReference>
<dbReference type="PROSITE" id="PS50076">
    <property type="entry name" value="DNAJ_2"/>
    <property type="match status" value="1"/>
</dbReference>
<dbReference type="SMART" id="SM00271">
    <property type="entry name" value="DnaJ"/>
    <property type="match status" value="1"/>
</dbReference>
<dbReference type="Gene3D" id="1.10.3680.10">
    <property type="entry name" value="TerB-like"/>
    <property type="match status" value="1"/>
</dbReference>
<dbReference type="HOGENOM" id="CLU_066221_0_0_5"/>
<reference evidence="2 3" key="1">
    <citation type="journal article" date="2010" name="J. Bacteriol.">
        <title>Complete genome sequence of "Candidatus Puniceispirillum marinum" IMCC1322, a representative of the SAR116 clade in the Alphaproteobacteria.</title>
        <authorList>
            <person name="Oh H.M."/>
            <person name="Kwon K.K."/>
            <person name="Kang I."/>
            <person name="Kang S.G."/>
            <person name="Lee J.H."/>
            <person name="Kim S.J."/>
            <person name="Cho J.C."/>
        </authorList>
    </citation>
    <scope>NUCLEOTIDE SEQUENCE [LARGE SCALE GENOMIC DNA]</scope>
    <source>
        <strain evidence="2 3">IMCC1322</strain>
    </source>
</reference>